<dbReference type="OrthoDB" id="3439489at2759"/>
<dbReference type="InParanoid" id="B0E4Q3"/>
<sequence length="136" mass="14821">MTLPTGKYLIRNKGFDSFVQRAAHEDHSLLPKPIVSIASSWTEGVSPGGAPAFSKNRQVFASLFEEVDEGVRWCLTNAPDVSGKDVYIIDNPVTKEGWVLPENEAGTQVACGLLIVGPSEPPFFPPNQLWIITPVD</sequence>
<dbReference type="CDD" id="cd23428">
    <property type="entry name" value="beta-trefoil_Ricin_SPI"/>
    <property type="match status" value="1"/>
</dbReference>
<dbReference type="Gene3D" id="2.80.10.50">
    <property type="match status" value="1"/>
</dbReference>
<dbReference type="Proteomes" id="UP000001194">
    <property type="component" value="Unassembled WGS sequence"/>
</dbReference>
<dbReference type="HOGENOM" id="CLU_115968_3_0_1"/>
<dbReference type="EMBL" id="DS547478">
    <property type="protein sequence ID" value="EDQ98178.1"/>
    <property type="molecule type" value="Genomic_DNA"/>
</dbReference>
<proteinExistence type="predicted"/>
<dbReference type="MEROPS" id="I66.002"/>
<dbReference type="Pfam" id="PF16850">
    <property type="entry name" value="Inhibitor_I66"/>
    <property type="match status" value="1"/>
</dbReference>
<dbReference type="GeneID" id="6086826"/>
<dbReference type="InterPro" id="IPR031755">
    <property type="entry name" value="Inhibitor_I66"/>
</dbReference>
<gene>
    <name evidence="1" type="ORF">LACBIDRAFT_309367</name>
</gene>
<dbReference type="AlphaFoldDB" id="B0E4Q3"/>
<evidence type="ECO:0000313" key="1">
    <source>
        <dbReference type="EMBL" id="EDQ98178.1"/>
    </source>
</evidence>
<dbReference type="KEGG" id="lbc:LACBIDRAFT_309367"/>
<keyword evidence="2" id="KW-1185">Reference proteome</keyword>
<dbReference type="GO" id="GO:0004867">
    <property type="term" value="F:serine-type endopeptidase inhibitor activity"/>
    <property type="evidence" value="ECO:0007669"/>
    <property type="project" value="InterPro"/>
</dbReference>
<evidence type="ECO:0000313" key="2">
    <source>
        <dbReference type="Proteomes" id="UP000001194"/>
    </source>
</evidence>
<name>B0E4Q3_LACBS</name>
<organism evidence="2">
    <name type="scientific">Laccaria bicolor (strain S238N-H82 / ATCC MYA-4686)</name>
    <name type="common">Bicoloured deceiver</name>
    <name type="synonym">Laccaria laccata var. bicolor</name>
    <dbReference type="NCBI Taxonomy" id="486041"/>
    <lineage>
        <taxon>Eukaryota</taxon>
        <taxon>Fungi</taxon>
        <taxon>Dikarya</taxon>
        <taxon>Basidiomycota</taxon>
        <taxon>Agaricomycotina</taxon>
        <taxon>Agaricomycetes</taxon>
        <taxon>Agaricomycetidae</taxon>
        <taxon>Agaricales</taxon>
        <taxon>Agaricineae</taxon>
        <taxon>Hydnangiaceae</taxon>
        <taxon>Laccaria</taxon>
    </lineage>
</organism>
<accession>B0E4Q3</accession>
<reference evidence="1 2" key="1">
    <citation type="journal article" date="2008" name="Nature">
        <title>The genome of Laccaria bicolor provides insights into mycorrhizal symbiosis.</title>
        <authorList>
            <person name="Martin F."/>
            <person name="Aerts A."/>
            <person name="Ahren D."/>
            <person name="Brun A."/>
            <person name="Danchin E.G.J."/>
            <person name="Duchaussoy F."/>
            <person name="Gibon J."/>
            <person name="Kohler A."/>
            <person name="Lindquist E."/>
            <person name="Pereda V."/>
            <person name="Salamov A."/>
            <person name="Shapiro H.J."/>
            <person name="Wuyts J."/>
            <person name="Blaudez D."/>
            <person name="Buee M."/>
            <person name="Brokstein P."/>
            <person name="Canbaeck B."/>
            <person name="Cohen D."/>
            <person name="Courty P.E."/>
            <person name="Coutinho P.M."/>
            <person name="Delaruelle C."/>
            <person name="Detter J.C."/>
            <person name="Deveau A."/>
            <person name="DiFazio S."/>
            <person name="Duplessis S."/>
            <person name="Fraissinet-Tachet L."/>
            <person name="Lucic E."/>
            <person name="Frey-Klett P."/>
            <person name="Fourrey C."/>
            <person name="Feussner I."/>
            <person name="Gay G."/>
            <person name="Grimwood J."/>
            <person name="Hoegger P.J."/>
            <person name="Jain P."/>
            <person name="Kilaru S."/>
            <person name="Labbe J."/>
            <person name="Lin Y.C."/>
            <person name="Legue V."/>
            <person name="Le Tacon F."/>
            <person name="Marmeisse R."/>
            <person name="Melayah D."/>
            <person name="Montanini B."/>
            <person name="Muratet M."/>
            <person name="Nehls U."/>
            <person name="Niculita-Hirzel H."/>
            <person name="Oudot-Le Secq M.P."/>
            <person name="Peter M."/>
            <person name="Quesneville H."/>
            <person name="Rajashekar B."/>
            <person name="Reich M."/>
            <person name="Rouhier N."/>
            <person name="Schmutz J."/>
            <person name="Yin T."/>
            <person name="Chalot M."/>
            <person name="Henrissat B."/>
            <person name="Kuees U."/>
            <person name="Lucas S."/>
            <person name="Van de Peer Y."/>
            <person name="Podila G.K."/>
            <person name="Polle A."/>
            <person name="Pukkila P.J."/>
            <person name="Richardson P.M."/>
            <person name="Rouze P."/>
            <person name="Sanders I.R."/>
            <person name="Stajich J.E."/>
            <person name="Tunlid A."/>
            <person name="Tuskan G."/>
            <person name="Grigoriev I.V."/>
        </authorList>
    </citation>
    <scope>NUCLEOTIDE SEQUENCE [LARGE SCALE GENOMIC DNA]</scope>
    <source>
        <strain evidence="2">S238N-H82 / ATCC MYA-4686</strain>
    </source>
</reference>
<dbReference type="RefSeq" id="XP_001891171.1">
    <property type="nucleotide sequence ID" value="XM_001891136.1"/>
</dbReference>
<protein>
    <submittedName>
        <fullName evidence="1">Predicted protein</fullName>
    </submittedName>
</protein>